<name>A0AAE0TAR4_9BIVA</name>
<dbReference type="Proteomes" id="UP001195483">
    <property type="component" value="Unassembled WGS sequence"/>
</dbReference>
<dbReference type="EMBL" id="JAEAOA010001404">
    <property type="protein sequence ID" value="KAK3607017.1"/>
    <property type="molecule type" value="Genomic_DNA"/>
</dbReference>
<accession>A0AAE0TAR4</accession>
<feature type="non-terminal residue" evidence="2">
    <location>
        <position position="51"/>
    </location>
</feature>
<evidence type="ECO:0000313" key="2">
    <source>
        <dbReference type="EMBL" id="KAK3607017.1"/>
    </source>
</evidence>
<organism evidence="2 3">
    <name type="scientific">Potamilus streckersoni</name>
    <dbReference type="NCBI Taxonomy" id="2493646"/>
    <lineage>
        <taxon>Eukaryota</taxon>
        <taxon>Metazoa</taxon>
        <taxon>Spiralia</taxon>
        <taxon>Lophotrochozoa</taxon>
        <taxon>Mollusca</taxon>
        <taxon>Bivalvia</taxon>
        <taxon>Autobranchia</taxon>
        <taxon>Heteroconchia</taxon>
        <taxon>Palaeoheterodonta</taxon>
        <taxon>Unionida</taxon>
        <taxon>Unionoidea</taxon>
        <taxon>Unionidae</taxon>
        <taxon>Ambleminae</taxon>
        <taxon>Lampsilini</taxon>
        <taxon>Potamilus</taxon>
    </lineage>
</organism>
<evidence type="ECO:0000313" key="3">
    <source>
        <dbReference type="Proteomes" id="UP001195483"/>
    </source>
</evidence>
<sequence length="51" mass="5552">MASETNLKTYQFEPLKDGSAIVNIDDDESSVQSQSSCDDQDNTLYGCDADS</sequence>
<reference evidence="2" key="2">
    <citation type="journal article" date="2021" name="Genome Biol. Evol.">
        <title>Developing a high-quality reference genome for a parasitic bivalve with doubly uniparental inheritance (Bivalvia: Unionida).</title>
        <authorList>
            <person name="Smith C.H."/>
        </authorList>
    </citation>
    <scope>NUCLEOTIDE SEQUENCE</scope>
    <source>
        <strain evidence="2">CHS0354</strain>
        <tissue evidence="2">Mantle</tissue>
    </source>
</reference>
<evidence type="ECO:0000256" key="1">
    <source>
        <dbReference type="SAM" id="MobiDB-lite"/>
    </source>
</evidence>
<keyword evidence="3" id="KW-1185">Reference proteome</keyword>
<dbReference type="AlphaFoldDB" id="A0AAE0TAR4"/>
<proteinExistence type="predicted"/>
<protein>
    <submittedName>
        <fullName evidence="2">Uncharacterized protein</fullName>
    </submittedName>
</protein>
<gene>
    <name evidence="2" type="ORF">CHS0354_023180</name>
</gene>
<feature type="region of interest" description="Disordered" evidence="1">
    <location>
        <begin position="27"/>
        <end position="51"/>
    </location>
</feature>
<reference evidence="2" key="3">
    <citation type="submission" date="2023-05" db="EMBL/GenBank/DDBJ databases">
        <authorList>
            <person name="Smith C.H."/>
        </authorList>
    </citation>
    <scope>NUCLEOTIDE SEQUENCE</scope>
    <source>
        <strain evidence="2">CHS0354</strain>
        <tissue evidence="2">Mantle</tissue>
    </source>
</reference>
<comment type="caution">
    <text evidence="2">The sequence shown here is derived from an EMBL/GenBank/DDBJ whole genome shotgun (WGS) entry which is preliminary data.</text>
</comment>
<reference evidence="2" key="1">
    <citation type="journal article" date="2021" name="Genome Biol. Evol.">
        <title>A High-Quality Reference Genome for a Parasitic Bivalve with Doubly Uniparental Inheritance (Bivalvia: Unionida).</title>
        <authorList>
            <person name="Smith C.H."/>
        </authorList>
    </citation>
    <scope>NUCLEOTIDE SEQUENCE</scope>
    <source>
        <strain evidence="2">CHS0354</strain>
    </source>
</reference>